<comment type="pathway">
    <text evidence="2">Cell wall biogenesis; lipoteichoic acid biosynthesis.</text>
</comment>
<comment type="subcellular location">
    <subcellularLocation>
        <location evidence="1">Cell membrane</location>
        <topology evidence="1">Multi-pass membrane protein</topology>
    </subcellularLocation>
</comment>
<evidence type="ECO:0000256" key="3">
    <source>
        <dbReference type="ARBA" id="ARBA00022475"/>
    </source>
</evidence>
<reference evidence="9 10" key="1">
    <citation type="submission" date="2019-08" db="EMBL/GenBank/DDBJ databases">
        <title>In-depth cultivation of the pig gut microbiome towards novel bacterial diversity and tailored functional studies.</title>
        <authorList>
            <person name="Wylensek D."/>
            <person name="Hitch T.C.A."/>
            <person name="Clavel T."/>
        </authorList>
    </citation>
    <scope>NUCLEOTIDE SEQUENCE [LARGE SCALE GENOMIC DNA]</scope>
    <source>
        <strain evidence="10">WCA-380-WT-3B3</strain>
    </source>
</reference>
<feature type="transmembrane region" description="Helical" evidence="7">
    <location>
        <begin position="155"/>
        <end position="173"/>
    </location>
</feature>
<keyword evidence="9" id="KW-0378">Hydrolase</keyword>
<keyword evidence="5 7" id="KW-1133">Transmembrane helix</keyword>
<evidence type="ECO:0000259" key="8">
    <source>
        <dbReference type="Pfam" id="PF00884"/>
    </source>
</evidence>
<evidence type="ECO:0000313" key="9">
    <source>
        <dbReference type="EMBL" id="MSV24690.1"/>
    </source>
</evidence>
<dbReference type="InterPro" id="IPR000917">
    <property type="entry name" value="Sulfatase_N"/>
</dbReference>
<feature type="domain" description="Sulfatase N-terminal" evidence="8">
    <location>
        <begin position="340"/>
        <end position="587"/>
    </location>
</feature>
<dbReference type="Proteomes" id="UP000430222">
    <property type="component" value="Unassembled WGS sequence"/>
</dbReference>
<dbReference type="EMBL" id="VUNL01000005">
    <property type="protein sequence ID" value="MSV24690.1"/>
    <property type="molecule type" value="Genomic_DNA"/>
</dbReference>
<comment type="caution">
    <text evidence="9">The sequence shown here is derived from an EMBL/GenBank/DDBJ whole genome shotgun (WGS) entry which is preliminary data.</text>
</comment>
<dbReference type="RefSeq" id="WP_154620457.1">
    <property type="nucleotide sequence ID" value="NZ_JBQHVT010000002.1"/>
</dbReference>
<keyword evidence="4 7" id="KW-0812">Transmembrane</keyword>
<dbReference type="GO" id="GO:0005886">
    <property type="term" value="C:plasma membrane"/>
    <property type="evidence" value="ECO:0007669"/>
    <property type="project" value="UniProtKB-SubCell"/>
</dbReference>
<evidence type="ECO:0000256" key="1">
    <source>
        <dbReference type="ARBA" id="ARBA00004651"/>
    </source>
</evidence>
<evidence type="ECO:0000256" key="2">
    <source>
        <dbReference type="ARBA" id="ARBA00004936"/>
    </source>
</evidence>
<evidence type="ECO:0000256" key="5">
    <source>
        <dbReference type="ARBA" id="ARBA00022989"/>
    </source>
</evidence>
<dbReference type="InterPro" id="IPR017850">
    <property type="entry name" value="Alkaline_phosphatase_core_sf"/>
</dbReference>
<keyword evidence="10" id="KW-1185">Reference proteome</keyword>
<dbReference type="GO" id="GO:0016740">
    <property type="term" value="F:transferase activity"/>
    <property type="evidence" value="ECO:0007669"/>
    <property type="project" value="UniProtKB-KW"/>
</dbReference>
<feature type="transmembrane region" description="Helical" evidence="7">
    <location>
        <begin position="24"/>
        <end position="47"/>
    </location>
</feature>
<dbReference type="InterPro" id="IPR050448">
    <property type="entry name" value="OpgB/LTA_synthase_biosynth"/>
</dbReference>
<dbReference type="PANTHER" id="PTHR47371">
    <property type="entry name" value="LIPOTEICHOIC ACID SYNTHASE"/>
    <property type="match status" value="1"/>
</dbReference>
<dbReference type="SUPFAM" id="SSF53649">
    <property type="entry name" value="Alkaline phosphatase-like"/>
    <property type="match status" value="1"/>
</dbReference>
<evidence type="ECO:0000313" key="10">
    <source>
        <dbReference type="Proteomes" id="UP000430222"/>
    </source>
</evidence>
<dbReference type="AlphaFoldDB" id="A0A6I2UX48"/>
<evidence type="ECO:0000256" key="4">
    <source>
        <dbReference type="ARBA" id="ARBA00022692"/>
    </source>
</evidence>
<keyword evidence="6 7" id="KW-0472">Membrane</keyword>
<keyword evidence="9" id="KW-0808">Transferase</keyword>
<dbReference type="PANTHER" id="PTHR47371:SF3">
    <property type="entry name" value="PHOSPHOGLYCEROL TRANSFERASE I"/>
    <property type="match status" value="1"/>
</dbReference>
<gene>
    <name evidence="9" type="ORF">FYJ78_05730</name>
</gene>
<sequence length="677" mass="75863">MVIHFKQPSRLKTFWEDIQQDLKLFGFILVLVCLYRAIFMAVMHSYINPATPGDEILLANWMGLRLSLKTAGGAALVTFLFATVAALLVPRLSGAARTLRLIWGTLASFVFNVLFVARFPFYNQFHTTYNSQQVMAGTNEKLGSVLMMMIQDYGLIWRMAVAIALTVVCFLLLRRLFRLRPLPLPGFFSGRPLFFSAVFLVVFAAVFLFVRFGGSFTFAHGINWESSGVTSDDFLNECVLDDAQAMYRVHALNQRMKAGTAATFVDKAKIRDYARFAAGHTEENGDDLTPYLARTAKGPRMDKPRHIFIILEESGASWPLLDQYADLHVTDGMKSLMNAPHGYGTLAFMPNGEYTSVAFDGIISGLSEMRVAVNYQPRSIREPYPTALAVQLKKLGYQVDFWYGGNPAWASMKPFSLAQGFDHFYGYTDMNAPKVNTFGTADEYIFDKLSEHLAGEPPTVHVIMTVSNHPPYNIDIERKGFDLEREEAFTRAMPDVENPDQLAKELGHYWYTDQVVTEFIKKTEEIYPDSLFFVTGDHAVRTDPSRHPTLFEHQAVPLLIYGGGVTKDILPANAVGGLTSILPTIMEFIAPKGFTYYSIVPSMTEQQDGMQAGFNTSCFLTQNAMGAVDKDTMEPAPWNAERGYDAEAERAKAMKWLPAARTLSWWLAVHGTDLNAE</sequence>
<protein>
    <submittedName>
        <fullName evidence="9">Sulfatase-like hydrolase/transferase</fullName>
    </submittedName>
</protein>
<name>A0A6I2UX48_9FIRM</name>
<keyword evidence="3" id="KW-1003">Cell membrane</keyword>
<accession>A0A6I2UX48</accession>
<feature type="transmembrane region" description="Helical" evidence="7">
    <location>
        <begin position="193"/>
        <end position="213"/>
    </location>
</feature>
<evidence type="ECO:0000256" key="6">
    <source>
        <dbReference type="ARBA" id="ARBA00023136"/>
    </source>
</evidence>
<feature type="transmembrane region" description="Helical" evidence="7">
    <location>
        <begin position="67"/>
        <end position="89"/>
    </location>
</feature>
<evidence type="ECO:0000256" key="7">
    <source>
        <dbReference type="SAM" id="Phobius"/>
    </source>
</evidence>
<proteinExistence type="predicted"/>
<organism evidence="9 10">
    <name type="scientific">Selenomonas montiformis</name>
    <dbReference type="NCBI Taxonomy" id="2652285"/>
    <lineage>
        <taxon>Bacteria</taxon>
        <taxon>Bacillati</taxon>
        <taxon>Bacillota</taxon>
        <taxon>Negativicutes</taxon>
        <taxon>Selenomonadales</taxon>
        <taxon>Selenomonadaceae</taxon>
        <taxon>Selenomonas</taxon>
    </lineage>
</organism>
<feature type="transmembrane region" description="Helical" evidence="7">
    <location>
        <begin position="101"/>
        <end position="121"/>
    </location>
</feature>
<dbReference type="Pfam" id="PF00884">
    <property type="entry name" value="Sulfatase"/>
    <property type="match status" value="1"/>
</dbReference>
<dbReference type="Gene3D" id="3.40.720.10">
    <property type="entry name" value="Alkaline Phosphatase, subunit A"/>
    <property type="match status" value="1"/>
</dbReference>
<dbReference type="GO" id="GO:0016787">
    <property type="term" value="F:hydrolase activity"/>
    <property type="evidence" value="ECO:0007669"/>
    <property type="project" value="UniProtKB-KW"/>
</dbReference>